<evidence type="ECO:0000313" key="3">
    <source>
        <dbReference type="Proteomes" id="UP000885826"/>
    </source>
</evidence>
<dbReference type="InterPro" id="IPR002545">
    <property type="entry name" value="CheW-lke_dom"/>
</dbReference>
<accession>A0A9C9EPB3</accession>
<dbReference type="EMBL" id="DRIG01000105">
    <property type="protein sequence ID" value="HEC79502.1"/>
    <property type="molecule type" value="Genomic_DNA"/>
</dbReference>
<reference evidence="2" key="1">
    <citation type="journal article" date="2020" name="mSystems">
        <title>Genome- and Community-Level Interaction Insights into Carbon Utilization and Element Cycling Functions of Hydrothermarchaeota in Hydrothermal Sediment.</title>
        <authorList>
            <person name="Zhou Z."/>
            <person name="Liu Y."/>
            <person name="Xu W."/>
            <person name="Pan J."/>
            <person name="Luo Z.H."/>
            <person name="Li M."/>
        </authorList>
    </citation>
    <scope>NUCLEOTIDE SEQUENCE</scope>
    <source>
        <strain evidence="2">HyVt-388</strain>
    </source>
</reference>
<dbReference type="AlphaFoldDB" id="A0A9C9EPB3"/>
<dbReference type="PROSITE" id="PS50851">
    <property type="entry name" value="CHEW"/>
    <property type="match status" value="1"/>
</dbReference>
<organism evidence="2 3">
    <name type="scientific">candidate division WOR-3 bacterium</name>
    <dbReference type="NCBI Taxonomy" id="2052148"/>
    <lineage>
        <taxon>Bacteria</taxon>
        <taxon>Bacteria division WOR-3</taxon>
    </lineage>
</organism>
<dbReference type="GO" id="GO:0006935">
    <property type="term" value="P:chemotaxis"/>
    <property type="evidence" value="ECO:0007669"/>
    <property type="project" value="InterPro"/>
</dbReference>
<dbReference type="GO" id="GO:0007165">
    <property type="term" value="P:signal transduction"/>
    <property type="evidence" value="ECO:0007669"/>
    <property type="project" value="InterPro"/>
</dbReference>
<proteinExistence type="predicted"/>
<dbReference type="Gene3D" id="2.30.30.40">
    <property type="entry name" value="SH3 Domains"/>
    <property type="match status" value="1"/>
</dbReference>
<gene>
    <name evidence="2" type="ORF">ENI34_10270</name>
</gene>
<dbReference type="InterPro" id="IPR036061">
    <property type="entry name" value="CheW-like_dom_sf"/>
</dbReference>
<feature type="domain" description="CheW-like" evidence="1">
    <location>
        <begin position="1"/>
        <end position="140"/>
    </location>
</feature>
<comment type="caution">
    <text evidence="2">The sequence shown here is derived from an EMBL/GenBank/DDBJ whole genome shotgun (WGS) entry which is preliminary data.</text>
</comment>
<dbReference type="Pfam" id="PF01584">
    <property type="entry name" value="CheW"/>
    <property type="match status" value="1"/>
</dbReference>
<dbReference type="Proteomes" id="UP000885826">
    <property type="component" value="Unassembled WGS sequence"/>
</dbReference>
<evidence type="ECO:0000313" key="2">
    <source>
        <dbReference type="EMBL" id="HEC79502.1"/>
    </source>
</evidence>
<evidence type="ECO:0000259" key="1">
    <source>
        <dbReference type="PROSITE" id="PS50851"/>
    </source>
</evidence>
<dbReference type="InterPro" id="IPR039315">
    <property type="entry name" value="CheW"/>
</dbReference>
<sequence>MEAVVVFRIGSEHIGVDIKNVREVNEAGDLVFVPHSPEFLLGLVNMRGNVIPVVSLKKRLGISGEEEGNFLLIVEDKGRIAGLKVDELFGTKKIDKGNINRNSKLISTKREKDFFLGVYENAEKPILLLNLERTLSKEDK</sequence>
<dbReference type="PANTHER" id="PTHR22617:SF23">
    <property type="entry name" value="CHEMOTAXIS PROTEIN CHEW"/>
    <property type="match status" value="1"/>
</dbReference>
<protein>
    <recommendedName>
        <fullName evidence="1">CheW-like domain-containing protein</fullName>
    </recommendedName>
</protein>
<dbReference type="Gene3D" id="2.40.50.180">
    <property type="entry name" value="CheA-289, Domain 4"/>
    <property type="match status" value="1"/>
</dbReference>
<dbReference type="GO" id="GO:0005829">
    <property type="term" value="C:cytosol"/>
    <property type="evidence" value="ECO:0007669"/>
    <property type="project" value="TreeGrafter"/>
</dbReference>
<dbReference type="SMART" id="SM00260">
    <property type="entry name" value="CheW"/>
    <property type="match status" value="1"/>
</dbReference>
<dbReference type="SUPFAM" id="SSF50341">
    <property type="entry name" value="CheW-like"/>
    <property type="match status" value="1"/>
</dbReference>
<dbReference type="PANTHER" id="PTHR22617">
    <property type="entry name" value="CHEMOTAXIS SENSOR HISTIDINE KINASE-RELATED"/>
    <property type="match status" value="1"/>
</dbReference>
<name>A0A9C9EPB3_UNCW3</name>